<evidence type="ECO:0000313" key="3">
    <source>
        <dbReference type="Proteomes" id="UP000297734"/>
    </source>
</evidence>
<evidence type="ECO:0000313" key="2">
    <source>
        <dbReference type="EMBL" id="TFY90700.1"/>
    </source>
</evidence>
<dbReference type="AlphaFoldDB" id="A0A4Z0AW94"/>
<evidence type="ECO:0000256" key="1">
    <source>
        <dbReference type="SAM" id="MobiDB-lite"/>
    </source>
</evidence>
<comment type="caution">
    <text evidence="2">The sequence shown here is derived from an EMBL/GenBank/DDBJ whole genome shotgun (WGS) entry which is preliminary data.</text>
</comment>
<feature type="region of interest" description="Disordered" evidence="1">
    <location>
        <begin position="1"/>
        <end position="30"/>
    </location>
</feature>
<reference evidence="2 3" key="1">
    <citation type="journal article" date="2019" name="Syst. Appl. Microbiol.">
        <title>New species of pathogenic Pseudomonas isolated from citrus in Tunisia: Proposal of Pseudomonas kairouanensis sp. nov. and Pseudomonas nabeulensis sp. nov.</title>
        <authorList>
            <person name="Oueslati M."/>
            <person name="Mulet M."/>
            <person name="Gomila M."/>
            <person name="Berge O."/>
            <person name="Hajlaoui M.R."/>
            <person name="Lalucat J."/>
            <person name="Sadfi-Zouaoui N."/>
            <person name="Garcia-Valdes E."/>
        </authorList>
    </citation>
    <scope>NUCLEOTIDE SEQUENCE [LARGE SCALE GENOMIC DNA]</scope>
    <source>
        <strain evidence="2 3">E10B</strain>
    </source>
</reference>
<organism evidence="2 3">
    <name type="scientific">Pseudomonas nabeulensis</name>
    <dbReference type="NCBI Taxonomy" id="2293833"/>
    <lineage>
        <taxon>Bacteria</taxon>
        <taxon>Pseudomonadati</taxon>
        <taxon>Pseudomonadota</taxon>
        <taxon>Gammaproteobacteria</taxon>
        <taxon>Pseudomonadales</taxon>
        <taxon>Pseudomonadaceae</taxon>
        <taxon>Pseudomonas</taxon>
    </lineage>
</organism>
<dbReference type="Proteomes" id="UP000297734">
    <property type="component" value="Unassembled WGS sequence"/>
</dbReference>
<name>A0A4Z0AW94_9PSED</name>
<dbReference type="EMBL" id="QUZT01000040">
    <property type="protein sequence ID" value="TFY90700.1"/>
    <property type="molecule type" value="Genomic_DNA"/>
</dbReference>
<proteinExistence type="predicted"/>
<keyword evidence="3" id="KW-1185">Reference proteome</keyword>
<sequence>MRECQPKSLQLTHRHRGQAPSHSVDRVRHTQPVGSKAAALLLLICGRLVKHAGRTQALERGHAEPRRGTEWWGEDLLLPFGSFQKWAAVRAEP</sequence>
<accession>A0A4Z0AW94</accession>
<gene>
    <name evidence="2" type="ORF">DYL61_20035</name>
</gene>
<protein>
    <submittedName>
        <fullName evidence="2">Uncharacterized protein</fullName>
    </submittedName>
</protein>